<protein>
    <recommendedName>
        <fullName evidence="5">Minor structural protein GP20</fullName>
    </recommendedName>
</protein>
<dbReference type="EMBL" id="SLXT01000021">
    <property type="protein sequence ID" value="TCP62530.1"/>
    <property type="molecule type" value="Genomic_DNA"/>
</dbReference>
<dbReference type="OrthoDB" id="2081899at2"/>
<evidence type="ECO:0000313" key="4">
    <source>
        <dbReference type="Proteomes" id="UP000294813"/>
    </source>
</evidence>
<dbReference type="AlphaFoldDB" id="A0A4R2RFW0"/>
<feature type="coiled-coil region" evidence="1">
    <location>
        <begin position="53"/>
        <end position="119"/>
    </location>
</feature>
<keyword evidence="4" id="KW-1185">Reference proteome</keyword>
<evidence type="ECO:0000256" key="2">
    <source>
        <dbReference type="SAM" id="MobiDB-lite"/>
    </source>
</evidence>
<feature type="region of interest" description="Disordered" evidence="2">
    <location>
        <begin position="162"/>
        <end position="183"/>
    </location>
</feature>
<accession>A0A4R2RFW0</accession>
<dbReference type="RefSeq" id="WP_131919835.1">
    <property type="nucleotide sequence ID" value="NZ_JAOQNU010000020.1"/>
</dbReference>
<evidence type="ECO:0000313" key="3">
    <source>
        <dbReference type="EMBL" id="TCP62530.1"/>
    </source>
</evidence>
<dbReference type="Proteomes" id="UP000294813">
    <property type="component" value="Unassembled WGS sequence"/>
</dbReference>
<comment type="caution">
    <text evidence="3">The sequence shown here is derived from an EMBL/GenBank/DDBJ whole genome shotgun (WGS) entry which is preliminary data.</text>
</comment>
<name>A0A4R2RFW0_9FIRM</name>
<reference evidence="3 4" key="1">
    <citation type="submission" date="2019-03" db="EMBL/GenBank/DDBJ databases">
        <title>Genomic Encyclopedia of Type Strains, Phase IV (KMG-IV): sequencing the most valuable type-strain genomes for metagenomic binning, comparative biology and taxonomic classification.</title>
        <authorList>
            <person name="Goeker M."/>
        </authorList>
    </citation>
    <scope>NUCLEOTIDE SEQUENCE [LARGE SCALE GENOMIC DNA]</scope>
    <source>
        <strain evidence="3 4">DSM 11170</strain>
    </source>
</reference>
<keyword evidence="1" id="KW-0175">Coiled coil</keyword>
<sequence length="200" mass="22453">MKDSQTMNLQFFAEEPPTPEPTPAQEVTPAPEPKKAPETKETPAEIMIPKTRFDEVNGKYKELQSKLDELLAEKNDQDRKTKEQQGKFEELYKSTADDLTKHKEQVKTTSNRVQQLEALINGMLEAKLKAVPKEFHDLIPGSMAPEARLEWLTQAESKGFFKSTKREEPVGAATNPGQAQTTDLNKLTPAQLLRAAYGSK</sequence>
<feature type="compositionally biased region" description="Basic and acidic residues" evidence="2">
    <location>
        <begin position="32"/>
        <end position="43"/>
    </location>
</feature>
<feature type="region of interest" description="Disordered" evidence="2">
    <location>
        <begin position="1"/>
        <end position="45"/>
    </location>
</feature>
<gene>
    <name evidence="3" type="ORF">EDD73_12128</name>
</gene>
<proteinExistence type="predicted"/>
<organism evidence="3 4">
    <name type="scientific">Heliophilum fasciatum</name>
    <dbReference type="NCBI Taxonomy" id="35700"/>
    <lineage>
        <taxon>Bacteria</taxon>
        <taxon>Bacillati</taxon>
        <taxon>Bacillota</taxon>
        <taxon>Clostridia</taxon>
        <taxon>Eubacteriales</taxon>
        <taxon>Heliobacteriaceae</taxon>
        <taxon>Heliophilum</taxon>
    </lineage>
</organism>
<evidence type="ECO:0000256" key="1">
    <source>
        <dbReference type="SAM" id="Coils"/>
    </source>
</evidence>
<evidence type="ECO:0008006" key="5">
    <source>
        <dbReference type="Google" id="ProtNLM"/>
    </source>
</evidence>